<reference evidence="1 2" key="1">
    <citation type="submission" date="2024-09" db="EMBL/GenBank/DDBJ databases">
        <authorList>
            <person name="Sun Q."/>
            <person name="Mori K."/>
        </authorList>
    </citation>
    <scope>NUCLEOTIDE SEQUENCE [LARGE SCALE GENOMIC DNA]</scope>
    <source>
        <strain evidence="1 2">TISTR 1856</strain>
    </source>
</reference>
<dbReference type="Proteomes" id="UP001589748">
    <property type="component" value="Unassembled WGS sequence"/>
</dbReference>
<sequence length="275" mass="27369">MCGGCGAARDRDWASGLVVGPRARAAVAASVTAWCRRVGVLVQVSPAGAGWTVASPTGAVRVAATVTELWAAVPGWARLVAEHGLPPLAGSCAPGPEGETLPTRRVAVLCGVPGPPEREWADVVLRAAGAADVLEAVDATPSSARVLVVLPPGAPALPALAALRAPGPAQRSVVTAFVSRGADERDLRADALDGLDRETVADILDGGVPPAAAGVLHDAGTTDLAVVAAWVGAAVAAGATGPRLRVRTASGTVLDVVDDVVLRARPASAPVLLPG</sequence>
<proteinExistence type="predicted"/>
<comment type="caution">
    <text evidence="1">The sequence shown here is derived from an EMBL/GenBank/DDBJ whole genome shotgun (WGS) entry which is preliminary data.</text>
</comment>
<keyword evidence="2" id="KW-1185">Reference proteome</keyword>
<protein>
    <submittedName>
        <fullName evidence="1">Uncharacterized protein</fullName>
    </submittedName>
</protein>
<accession>A0ABV5LUL1</accession>
<organism evidence="1 2">
    <name type="scientific">Kineococcus gynurae</name>
    <dbReference type="NCBI Taxonomy" id="452979"/>
    <lineage>
        <taxon>Bacteria</taxon>
        <taxon>Bacillati</taxon>
        <taxon>Actinomycetota</taxon>
        <taxon>Actinomycetes</taxon>
        <taxon>Kineosporiales</taxon>
        <taxon>Kineosporiaceae</taxon>
        <taxon>Kineococcus</taxon>
    </lineage>
</organism>
<name>A0ABV5LUL1_9ACTN</name>
<evidence type="ECO:0000313" key="1">
    <source>
        <dbReference type="EMBL" id="MFB9377766.1"/>
    </source>
</evidence>
<evidence type="ECO:0000313" key="2">
    <source>
        <dbReference type="Proteomes" id="UP001589748"/>
    </source>
</evidence>
<dbReference type="EMBL" id="JBHMDM010000007">
    <property type="protein sequence ID" value="MFB9377766.1"/>
    <property type="molecule type" value="Genomic_DNA"/>
</dbReference>
<dbReference type="RefSeq" id="WP_380137893.1">
    <property type="nucleotide sequence ID" value="NZ_JBHLUI010000008.1"/>
</dbReference>
<gene>
    <name evidence="1" type="ORF">ACFFVI_12385</name>
</gene>